<evidence type="ECO:0000259" key="12">
    <source>
        <dbReference type="PROSITE" id="PS50936"/>
    </source>
</evidence>
<feature type="compositionally biased region" description="Basic and acidic residues" evidence="11">
    <location>
        <begin position="218"/>
        <end position="233"/>
    </location>
</feature>
<dbReference type="PROSITE" id="PS51721">
    <property type="entry name" value="G_CP"/>
    <property type="match status" value="1"/>
</dbReference>
<keyword evidence="3 10" id="KW-0479">Metal-binding</keyword>
<keyword evidence="6 10" id="KW-0378">Hydrolase</keyword>
<evidence type="ECO:0000256" key="7">
    <source>
        <dbReference type="ARBA" id="ARBA00022833"/>
    </source>
</evidence>
<keyword evidence="8 10" id="KW-0694">RNA-binding</keyword>
<dbReference type="InterPro" id="IPR004881">
    <property type="entry name" value="Ribosome_biogen_GTPase_RsgA"/>
</dbReference>
<dbReference type="Gene3D" id="3.40.50.300">
    <property type="entry name" value="P-loop containing nucleotide triphosphate hydrolases"/>
    <property type="match status" value="1"/>
</dbReference>
<evidence type="ECO:0000256" key="2">
    <source>
        <dbReference type="ARBA" id="ARBA00022517"/>
    </source>
</evidence>
<organism evidence="14 15">
    <name type="scientific">Tropicimonas sediminicola</name>
    <dbReference type="NCBI Taxonomy" id="1031541"/>
    <lineage>
        <taxon>Bacteria</taxon>
        <taxon>Pseudomonadati</taxon>
        <taxon>Pseudomonadota</taxon>
        <taxon>Alphaproteobacteria</taxon>
        <taxon>Rhodobacterales</taxon>
        <taxon>Roseobacteraceae</taxon>
        <taxon>Tropicimonas</taxon>
    </lineage>
</organism>
<dbReference type="Proteomes" id="UP000198426">
    <property type="component" value="Unassembled WGS sequence"/>
</dbReference>
<dbReference type="Pfam" id="PF03193">
    <property type="entry name" value="RsgA_GTPase"/>
    <property type="match status" value="1"/>
</dbReference>
<dbReference type="InterPro" id="IPR010914">
    <property type="entry name" value="RsgA_GTPase_dom"/>
</dbReference>
<dbReference type="GO" id="GO:0005525">
    <property type="term" value="F:GTP binding"/>
    <property type="evidence" value="ECO:0007669"/>
    <property type="project" value="UniProtKB-UniRule"/>
</dbReference>
<evidence type="ECO:0000256" key="11">
    <source>
        <dbReference type="SAM" id="MobiDB-lite"/>
    </source>
</evidence>
<keyword evidence="4 10" id="KW-0699">rRNA-binding</keyword>
<dbReference type="EC" id="3.6.1.-" evidence="10"/>
<gene>
    <name evidence="10" type="primary">rsgA</name>
    <name evidence="14" type="ORF">SAMN05421757_101235</name>
</gene>
<dbReference type="GO" id="GO:0003924">
    <property type="term" value="F:GTPase activity"/>
    <property type="evidence" value="ECO:0007669"/>
    <property type="project" value="UniProtKB-UniRule"/>
</dbReference>
<evidence type="ECO:0000256" key="9">
    <source>
        <dbReference type="ARBA" id="ARBA00023134"/>
    </source>
</evidence>
<keyword evidence="9 10" id="KW-0342">GTP-binding</keyword>
<comment type="function">
    <text evidence="10">One of several proteins that assist in the late maturation steps of the functional core of the 30S ribosomal subunit. Helps release RbfA from mature subunits. May play a role in the assembly of ribosomal proteins into the subunit. Circularly permuted GTPase that catalyzes slow GTP hydrolysis, GTPase activity is stimulated by the 30S ribosomal subunit.</text>
</comment>
<evidence type="ECO:0000256" key="8">
    <source>
        <dbReference type="ARBA" id="ARBA00022884"/>
    </source>
</evidence>
<feature type="domain" description="EngC GTPase" evidence="12">
    <location>
        <begin position="112"/>
        <end position="258"/>
    </location>
</feature>
<keyword evidence="1 10" id="KW-0963">Cytoplasm</keyword>
<reference evidence="14 15" key="1">
    <citation type="submission" date="2017-06" db="EMBL/GenBank/DDBJ databases">
        <authorList>
            <person name="Kim H.J."/>
            <person name="Triplett B.A."/>
        </authorList>
    </citation>
    <scope>NUCLEOTIDE SEQUENCE [LARGE SCALE GENOMIC DNA]</scope>
    <source>
        <strain evidence="14 15">DSM 29339</strain>
    </source>
</reference>
<dbReference type="AlphaFoldDB" id="A0A239CFS2"/>
<dbReference type="NCBIfam" id="TIGR00157">
    <property type="entry name" value="ribosome small subunit-dependent GTPase A"/>
    <property type="match status" value="1"/>
</dbReference>
<evidence type="ECO:0000256" key="6">
    <source>
        <dbReference type="ARBA" id="ARBA00022801"/>
    </source>
</evidence>
<accession>A0A239CFS2</accession>
<evidence type="ECO:0000259" key="13">
    <source>
        <dbReference type="PROSITE" id="PS51721"/>
    </source>
</evidence>
<dbReference type="HAMAP" id="MF_01820">
    <property type="entry name" value="GTPase_RsgA"/>
    <property type="match status" value="1"/>
</dbReference>
<evidence type="ECO:0000256" key="1">
    <source>
        <dbReference type="ARBA" id="ARBA00022490"/>
    </source>
</evidence>
<comment type="cofactor">
    <cofactor evidence="10">
        <name>Zn(2+)</name>
        <dbReference type="ChEBI" id="CHEBI:29105"/>
    </cofactor>
    <text evidence="10">Binds 1 zinc ion per subunit.</text>
</comment>
<protein>
    <recommendedName>
        <fullName evidence="10">Small ribosomal subunit biogenesis GTPase RsgA</fullName>
        <ecNumber evidence="10">3.6.1.-</ecNumber>
    </recommendedName>
</protein>
<evidence type="ECO:0000256" key="3">
    <source>
        <dbReference type="ARBA" id="ARBA00022723"/>
    </source>
</evidence>
<sequence>MAVLQTCSGIKPLTSLTLSDLGWSAFHAARAAGEPGLPARVSLVARDRLEALAEIGPVTLTLPGKQSTGEFAVGDWLLFEPENHRVLNLLERKTLLHRRAAGTASRDQLIAANVDTLGIVTSCNHDFNVARLERYLALASAAGCLPLVVITKADEAEDPDAYRHRAEALSPLVAAVTLDARDPEQIARLHPWCDRGQTLALLGSSGVGKTTISNGLTGRHDGTQDIRTDDSKGRHTTTARALWRTAAGGWLIDTPGMRELQLTDAAEGIDSVFADLSELAARCRFSDCGHDSEPGCAIRAEIDAGRLDPARLARWRKLQREDARNSETIAEARARSRGFGKMVRSVMEEKRRWRGD</sequence>
<keyword evidence="15" id="KW-1185">Reference proteome</keyword>
<evidence type="ECO:0000256" key="4">
    <source>
        <dbReference type="ARBA" id="ARBA00022730"/>
    </source>
</evidence>
<dbReference type="Gene3D" id="1.10.40.50">
    <property type="entry name" value="Probable gtpase engc, domain 3"/>
    <property type="match status" value="1"/>
</dbReference>
<dbReference type="OrthoDB" id="9809485at2"/>
<feature type="domain" description="CP-type G" evidence="13">
    <location>
        <begin position="106"/>
        <end position="260"/>
    </location>
</feature>
<dbReference type="GO" id="GO:0005737">
    <property type="term" value="C:cytoplasm"/>
    <property type="evidence" value="ECO:0007669"/>
    <property type="project" value="UniProtKB-SubCell"/>
</dbReference>
<feature type="binding site" evidence="10">
    <location>
        <position position="283"/>
    </location>
    <ligand>
        <name>Zn(2+)</name>
        <dbReference type="ChEBI" id="CHEBI:29105"/>
    </ligand>
</feature>
<dbReference type="GO" id="GO:0042274">
    <property type="term" value="P:ribosomal small subunit biogenesis"/>
    <property type="evidence" value="ECO:0007669"/>
    <property type="project" value="UniProtKB-UniRule"/>
</dbReference>
<feature type="binding site" evidence="10">
    <location>
        <position position="296"/>
    </location>
    <ligand>
        <name>Zn(2+)</name>
        <dbReference type="ChEBI" id="CHEBI:29105"/>
    </ligand>
</feature>
<comment type="subunit">
    <text evidence="10">Monomer. Associates with 30S ribosomal subunit, binds 16S rRNA.</text>
</comment>
<name>A0A239CFS2_9RHOB</name>
<feature type="binding site" evidence="10">
    <location>
        <position position="290"/>
    </location>
    <ligand>
        <name>Zn(2+)</name>
        <dbReference type="ChEBI" id="CHEBI:29105"/>
    </ligand>
</feature>
<proteinExistence type="inferred from homology"/>
<keyword evidence="7 10" id="KW-0862">Zinc</keyword>
<evidence type="ECO:0000313" key="15">
    <source>
        <dbReference type="Proteomes" id="UP000198426"/>
    </source>
</evidence>
<dbReference type="PANTHER" id="PTHR32120:SF10">
    <property type="entry name" value="SMALL RIBOSOMAL SUBUNIT BIOGENESIS GTPASE RSGA"/>
    <property type="match status" value="1"/>
</dbReference>
<feature type="binding site" evidence="10">
    <location>
        <begin position="151"/>
        <end position="154"/>
    </location>
    <ligand>
        <name>GTP</name>
        <dbReference type="ChEBI" id="CHEBI:37565"/>
    </ligand>
</feature>
<feature type="binding site" evidence="10">
    <location>
        <begin position="203"/>
        <end position="211"/>
    </location>
    <ligand>
        <name>GTP</name>
        <dbReference type="ChEBI" id="CHEBI:37565"/>
    </ligand>
</feature>
<dbReference type="SUPFAM" id="SSF52540">
    <property type="entry name" value="P-loop containing nucleoside triphosphate hydrolases"/>
    <property type="match status" value="1"/>
</dbReference>
<dbReference type="PROSITE" id="PS50936">
    <property type="entry name" value="ENGC_GTPASE"/>
    <property type="match status" value="1"/>
</dbReference>
<dbReference type="EMBL" id="FZOY01000001">
    <property type="protein sequence ID" value="SNS18314.1"/>
    <property type="molecule type" value="Genomic_DNA"/>
</dbReference>
<keyword evidence="5 10" id="KW-0547">Nucleotide-binding</keyword>
<feature type="region of interest" description="Disordered" evidence="11">
    <location>
        <begin position="212"/>
        <end position="233"/>
    </location>
</feature>
<dbReference type="InterPro" id="IPR030378">
    <property type="entry name" value="G_CP_dom"/>
</dbReference>
<dbReference type="GO" id="GO:0046872">
    <property type="term" value="F:metal ion binding"/>
    <property type="evidence" value="ECO:0007669"/>
    <property type="project" value="UniProtKB-KW"/>
</dbReference>
<dbReference type="GO" id="GO:0019843">
    <property type="term" value="F:rRNA binding"/>
    <property type="evidence" value="ECO:0007669"/>
    <property type="project" value="UniProtKB-KW"/>
</dbReference>
<evidence type="ECO:0000256" key="10">
    <source>
        <dbReference type="HAMAP-Rule" id="MF_01820"/>
    </source>
</evidence>
<dbReference type="CDD" id="cd01854">
    <property type="entry name" value="YjeQ_EngC"/>
    <property type="match status" value="1"/>
</dbReference>
<keyword evidence="2 10" id="KW-0690">Ribosome biogenesis</keyword>
<comment type="subcellular location">
    <subcellularLocation>
        <location evidence="10">Cytoplasm</location>
    </subcellularLocation>
</comment>
<feature type="binding site" evidence="10">
    <location>
        <position position="288"/>
    </location>
    <ligand>
        <name>Zn(2+)</name>
        <dbReference type="ChEBI" id="CHEBI:29105"/>
    </ligand>
</feature>
<evidence type="ECO:0000313" key="14">
    <source>
        <dbReference type="EMBL" id="SNS18314.1"/>
    </source>
</evidence>
<comment type="similarity">
    <text evidence="10">Belongs to the TRAFAC class YlqF/YawG GTPase family. RsgA subfamily.</text>
</comment>
<dbReference type="PANTHER" id="PTHR32120">
    <property type="entry name" value="SMALL RIBOSOMAL SUBUNIT BIOGENESIS GTPASE RSGA"/>
    <property type="match status" value="1"/>
</dbReference>
<evidence type="ECO:0000256" key="5">
    <source>
        <dbReference type="ARBA" id="ARBA00022741"/>
    </source>
</evidence>
<dbReference type="InterPro" id="IPR027417">
    <property type="entry name" value="P-loop_NTPase"/>
</dbReference>